<proteinExistence type="predicted"/>
<evidence type="ECO:0000259" key="1">
    <source>
        <dbReference type="SMART" id="SM00471"/>
    </source>
</evidence>
<protein>
    <recommendedName>
        <fullName evidence="1">HD/PDEase domain-containing protein</fullName>
    </recommendedName>
</protein>
<dbReference type="EMBL" id="CP030862">
    <property type="protein sequence ID" value="AXE24687.1"/>
    <property type="molecule type" value="Genomic_DNA"/>
</dbReference>
<dbReference type="Proteomes" id="UP000252004">
    <property type="component" value="Chromosome"/>
</dbReference>
<name>A0A344U1B6_9ACTN</name>
<accession>A0A344U1B6</accession>
<dbReference type="AlphaFoldDB" id="A0A344U1B6"/>
<dbReference type="OrthoDB" id="8478129at2"/>
<dbReference type="InterPro" id="IPR003607">
    <property type="entry name" value="HD/PDEase_dom"/>
</dbReference>
<dbReference type="InterPro" id="IPR006674">
    <property type="entry name" value="HD_domain"/>
</dbReference>
<gene>
    <name evidence="2" type="ORF">C0216_15540</name>
</gene>
<dbReference type="PANTHER" id="PTHR35569:SF1">
    <property type="entry name" value="CYANAMIDE HYDRATASE DDI2-RELATED"/>
    <property type="match status" value="1"/>
</dbReference>
<dbReference type="Pfam" id="PF01966">
    <property type="entry name" value="HD"/>
    <property type="match status" value="1"/>
</dbReference>
<evidence type="ECO:0000313" key="3">
    <source>
        <dbReference type="Proteomes" id="UP000252004"/>
    </source>
</evidence>
<dbReference type="RefSeq" id="WP_114055875.1">
    <property type="nucleotide sequence ID" value="NZ_CP030862.1"/>
</dbReference>
<keyword evidence="3" id="KW-1185">Reference proteome</keyword>
<dbReference type="SMART" id="SM00471">
    <property type="entry name" value="HDc"/>
    <property type="match status" value="1"/>
</dbReference>
<sequence length="231" mass="24835">MAVALPAVYDAFDLPRTELAAQALRHAEEVEPEVIFRHSVRSYLFARALADHDGMTAGADFDDELVFLSCVLHDLGLSEEGNGHQRFEVDGADLAARFLREHGTDEDAVTVVWDAIALHTSEGIASRKGPEVALAHAGITVDVLGRGKESLPEGFADRVHAAFPRTDLAYEITGLITRQALANPAKAGPLSFPGQLLRRHLPPGALPDWYDLIAEAGWGDRPPAHPGTPAA</sequence>
<dbReference type="Gene3D" id="1.10.3210.10">
    <property type="entry name" value="Hypothetical protein af1432"/>
    <property type="match status" value="1"/>
</dbReference>
<evidence type="ECO:0000313" key="2">
    <source>
        <dbReference type="EMBL" id="AXE24687.1"/>
    </source>
</evidence>
<dbReference type="PANTHER" id="PTHR35569">
    <property type="entry name" value="CYANAMIDE HYDRATASE DDI2-RELATED"/>
    <property type="match status" value="1"/>
</dbReference>
<dbReference type="KEGG" id="sgz:C0216_15540"/>
<organism evidence="2 3">
    <name type="scientific">Streptomyces globosus</name>
    <dbReference type="NCBI Taxonomy" id="68209"/>
    <lineage>
        <taxon>Bacteria</taxon>
        <taxon>Bacillati</taxon>
        <taxon>Actinomycetota</taxon>
        <taxon>Actinomycetes</taxon>
        <taxon>Kitasatosporales</taxon>
        <taxon>Streptomycetaceae</taxon>
        <taxon>Streptomyces</taxon>
    </lineage>
</organism>
<feature type="domain" description="HD/PDEase" evidence="1">
    <location>
        <begin position="31"/>
        <end position="171"/>
    </location>
</feature>
<reference evidence="2 3" key="1">
    <citation type="submission" date="2018-01" db="EMBL/GenBank/DDBJ databases">
        <title>Draft genome Sequence of streptomyces globosus LZH-48.</title>
        <authorList>
            <person name="Ran K."/>
            <person name="Li Z."/>
            <person name="Wei S."/>
            <person name="Dong R."/>
        </authorList>
    </citation>
    <scope>NUCLEOTIDE SEQUENCE [LARGE SCALE GENOMIC DNA]</scope>
    <source>
        <strain evidence="2 3">LZH-48</strain>
    </source>
</reference>
<dbReference type="CDD" id="cd00077">
    <property type="entry name" value="HDc"/>
    <property type="match status" value="1"/>
</dbReference>
<dbReference type="SUPFAM" id="SSF109604">
    <property type="entry name" value="HD-domain/PDEase-like"/>
    <property type="match status" value="1"/>
</dbReference>